<evidence type="ECO:0000256" key="1">
    <source>
        <dbReference type="ARBA" id="ARBA00022722"/>
    </source>
</evidence>
<evidence type="ECO:0000256" key="5">
    <source>
        <dbReference type="ARBA" id="ARBA00022842"/>
    </source>
</evidence>
<evidence type="ECO:0000256" key="9">
    <source>
        <dbReference type="ARBA" id="ARBA00023172"/>
    </source>
</evidence>
<dbReference type="GO" id="GO:0015074">
    <property type="term" value="P:DNA integration"/>
    <property type="evidence" value="ECO:0007669"/>
    <property type="project" value="UniProtKB-KW"/>
</dbReference>
<keyword evidence="6" id="KW-0229">DNA integration</keyword>
<keyword evidence="8" id="KW-0548">Nucleotidyltransferase</keyword>
<evidence type="ECO:0000256" key="2">
    <source>
        <dbReference type="ARBA" id="ARBA00022723"/>
    </source>
</evidence>
<dbReference type="InterPro" id="IPR039537">
    <property type="entry name" value="Retrotran_Ty1/copia-like"/>
</dbReference>
<dbReference type="GO" id="GO:0003887">
    <property type="term" value="F:DNA-directed DNA polymerase activity"/>
    <property type="evidence" value="ECO:0007669"/>
    <property type="project" value="UniProtKB-KW"/>
</dbReference>
<keyword evidence="9" id="KW-0233">DNA recombination</keyword>
<evidence type="ECO:0000259" key="10">
    <source>
        <dbReference type="PROSITE" id="PS50994"/>
    </source>
</evidence>
<evidence type="ECO:0000313" key="11">
    <source>
        <dbReference type="EMBL" id="KAK9703178.1"/>
    </source>
</evidence>
<evidence type="ECO:0000313" key="12">
    <source>
        <dbReference type="Proteomes" id="UP001458880"/>
    </source>
</evidence>
<proteinExistence type="predicted"/>
<protein>
    <recommendedName>
        <fullName evidence="10">Integrase catalytic domain-containing protein</fullName>
    </recommendedName>
</protein>
<keyword evidence="8" id="KW-0239">DNA-directed DNA polymerase</keyword>
<dbReference type="Proteomes" id="UP001458880">
    <property type="component" value="Unassembled WGS sequence"/>
</dbReference>
<comment type="caution">
    <text evidence="11">The sequence shown here is derived from an EMBL/GenBank/DDBJ whole genome shotgun (WGS) entry which is preliminary data.</text>
</comment>
<evidence type="ECO:0000256" key="7">
    <source>
        <dbReference type="ARBA" id="ARBA00022918"/>
    </source>
</evidence>
<dbReference type="InterPro" id="IPR036397">
    <property type="entry name" value="RNaseH_sf"/>
</dbReference>
<keyword evidence="7" id="KW-0695">RNA-directed DNA polymerase</keyword>
<dbReference type="EMBL" id="JASPKY010000375">
    <property type="protein sequence ID" value="KAK9703178.1"/>
    <property type="molecule type" value="Genomic_DNA"/>
</dbReference>
<keyword evidence="1" id="KW-0540">Nuclease</keyword>
<dbReference type="PANTHER" id="PTHR42648">
    <property type="entry name" value="TRANSPOSASE, PUTATIVE-RELATED"/>
    <property type="match status" value="1"/>
</dbReference>
<dbReference type="GO" id="GO:0003964">
    <property type="term" value="F:RNA-directed DNA polymerase activity"/>
    <property type="evidence" value="ECO:0007669"/>
    <property type="project" value="UniProtKB-KW"/>
</dbReference>
<dbReference type="GO" id="GO:0046872">
    <property type="term" value="F:metal ion binding"/>
    <property type="evidence" value="ECO:0007669"/>
    <property type="project" value="UniProtKB-KW"/>
</dbReference>
<dbReference type="GO" id="GO:0003676">
    <property type="term" value="F:nucleic acid binding"/>
    <property type="evidence" value="ECO:0007669"/>
    <property type="project" value="InterPro"/>
</dbReference>
<dbReference type="PANTHER" id="PTHR42648:SF11">
    <property type="entry name" value="TRANSPOSON TY4-P GAG-POL POLYPROTEIN"/>
    <property type="match status" value="1"/>
</dbReference>
<dbReference type="GO" id="GO:0006310">
    <property type="term" value="P:DNA recombination"/>
    <property type="evidence" value="ECO:0007669"/>
    <property type="project" value="UniProtKB-KW"/>
</dbReference>
<dbReference type="GO" id="GO:0004519">
    <property type="term" value="F:endonuclease activity"/>
    <property type="evidence" value="ECO:0007669"/>
    <property type="project" value="UniProtKB-KW"/>
</dbReference>
<evidence type="ECO:0000256" key="3">
    <source>
        <dbReference type="ARBA" id="ARBA00022759"/>
    </source>
</evidence>
<accession>A0AAW1JHF1</accession>
<keyword evidence="8" id="KW-0808">Transferase</keyword>
<evidence type="ECO:0000256" key="8">
    <source>
        <dbReference type="ARBA" id="ARBA00022932"/>
    </source>
</evidence>
<organism evidence="11 12">
    <name type="scientific">Popillia japonica</name>
    <name type="common">Japanese beetle</name>
    <dbReference type="NCBI Taxonomy" id="7064"/>
    <lineage>
        <taxon>Eukaryota</taxon>
        <taxon>Metazoa</taxon>
        <taxon>Ecdysozoa</taxon>
        <taxon>Arthropoda</taxon>
        <taxon>Hexapoda</taxon>
        <taxon>Insecta</taxon>
        <taxon>Pterygota</taxon>
        <taxon>Neoptera</taxon>
        <taxon>Endopterygota</taxon>
        <taxon>Coleoptera</taxon>
        <taxon>Polyphaga</taxon>
        <taxon>Scarabaeiformia</taxon>
        <taxon>Scarabaeidae</taxon>
        <taxon>Rutelinae</taxon>
        <taxon>Popillia</taxon>
    </lineage>
</organism>
<keyword evidence="4" id="KW-0378">Hydrolase</keyword>
<dbReference type="PROSITE" id="PS50994">
    <property type="entry name" value="INTEGRASE"/>
    <property type="match status" value="1"/>
</dbReference>
<evidence type="ECO:0000256" key="6">
    <source>
        <dbReference type="ARBA" id="ARBA00022908"/>
    </source>
</evidence>
<dbReference type="InterPro" id="IPR012337">
    <property type="entry name" value="RNaseH-like_sf"/>
</dbReference>
<dbReference type="Gene3D" id="3.30.420.10">
    <property type="entry name" value="Ribonuclease H-like superfamily/Ribonuclease H"/>
    <property type="match status" value="1"/>
</dbReference>
<keyword evidence="5" id="KW-0460">Magnesium</keyword>
<gene>
    <name evidence="11" type="ORF">QE152_g29527</name>
</gene>
<feature type="domain" description="Integrase catalytic" evidence="10">
    <location>
        <begin position="1"/>
        <end position="89"/>
    </location>
</feature>
<keyword evidence="3" id="KW-0255">Endonuclease</keyword>
<keyword evidence="2" id="KW-0479">Metal-binding</keyword>
<dbReference type="AlphaFoldDB" id="A0AAW1JHF1"/>
<name>A0AAW1JHF1_POPJA</name>
<sequence>MNKDIYSFARERGISIEPCPPYVHELNGTAEKYNRDIMDMSRFLLSEAKVHKRFWPERVKTAAYLKNRITTNTVEKKNKTPYEIMFGDKPSIEHLKLYGSKVFVRVRNNVW</sequence>
<reference evidence="11 12" key="1">
    <citation type="journal article" date="2024" name="BMC Genomics">
        <title>De novo assembly and annotation of Popillia japonica's genome with initial clues to its potential as an invasive pest.</title>
        <authorList>
            <person name="Cucini C."/>
            <person name="Boschi S."/>
            <person name="Funari R."/>
            <person name="Cardaioli E."/>
            <person name="Iannotti N."/>
            <person name="Marturano G."/>
            <person name="Paoli F."/>
            <person name="Bruttini M."/>
            <person name="Carapelli A."/>
            <person name="Frati F."/>
            <person name="Nardi F."/>
        </authorList>
    </citation>
    <scope>NUCLEOTIDE SEQUENCE [LARGE SCALE GENOMIC DNA]</scope>
    <source>
        <strain evidence="11">DMR45628</strain>
    </source>
</reference>
<keyword evidence="12" id="KW-1185">Reference proteome</keyword>
<dbReference type="SUPFAM" id="SSF53098">
    <property type="entry name" value="Ribonuclease H-like"/>
    <property type="match status" value="1"/>
</dbReference>
<evidence type="ECO:0000256" key="4">
    <source>
        <dbReference type="ARBA" id="ARBA00022801"/>
    </source>
</evidence>
<dbReference type="GO" id="GO:0016787">
    <property type="term" value="F:hydrolase activity"/>
    <property type="evidence" value="ECO:0007669"/>
    <property type="project" value="UniProtKB-KW"/>
</dbReference>
<dbReference type="InterPro" id="IPR001584">
    <property type="entry name" value="Integrase_cat-core"/>
</dbReference>